<gene>
    <name evidence="4" type="ORF">ANE_LOCUS10242</name>
</gene>
<keyword evidence="2" id="KW-0472">Membrane</keyword>
<evidence type="ECO:0000256" key="1">
    <source>
        <dbReference type="ARBA" id="ARBA00023027"/>
    </source>
</evidence>
<dbReference type="SUPFAM" id="SSF52200">
    <property type="entry name" value="Toll/Interleukin receptor TIR domain"/>
    <property type="match status" value="1"/>
</dbReference>
<keyword evidence="2" id="KW-1133">Transmembrane helix</keyword>
<keyword evidence="1" id="KW-0520">NAD</keyword>
<keyword evidence="5" id="KW-1185">Reference proteome</keyword>
<dbReference type="PROSITE" id="PS50104">
    <property type="entry name" value="TIR"/>
    <property type="match status" value="1"/>
</dbReference>
<protein>
    <recommendedName>
        <fullName evidence="3">TIR domain-containing protein</fullName>
    </recommendedName>
</protein>
<dbReference type="Proteomes" id="UP000489600">
    <property type="component" value="Unassembled WGS sequence"/>
</dbReference>
<feature type="transmembrane region" description="Helical" evidence="2">
    <location>
        <begin position="207"/>
        <end position="228"/>
    </location>
</feature>
<dbReference type="GO" id="GO:0007165">
    <property type="term" value="P:signal transduction"/>
    <property type="evidence" value="ECO:0007669"/>
    <property type="project" value="InterPro"/>
</dbReference>
<evidence type="ECO:0000313" key="4">
    <source>
        <dbReference type="EMBL" id="VVA99797.1"/>
    </source>
</evidence>
<evidence type="ECO:0000259" key="3">
    <source>
        <dbReference type="PROSITE" id="PS50104"/>
    </source>
</evidence>
<keyword evidence="2" id="KW-0812">Transmembrane</keyword>
<dbReference type="FunFam" id="3.40.50.10140:FF:000007">
    <property type="entry name" value="Disease resistance protein (TIR-NBS-LRR class)"/>
    <property type="match status" value="1"/>
</dbReference>
<dbReference type="EMBL" id="CABITT030000003">
    <property type="protein sequence ID" value="VVA99797.1"/>
    <property type="molecule type" value="Genomic_DNA"/>
</dbReference>
<evidence type="ECO:0000313" key="5">
    <source>
        <dbReference type="Proteomes" id="UP000489600"/>
    </source>
</evidence>
<feature type="transmembrane region" description="Helical" evidence="2">
    <location>
        <begin position="176"/>
        <end position="195"/>
    </location>
</feature>
<proteinExistence type="predicted"/>
<name>A0A565BDU9_9BRAS</name>
<evidence type="ECO:0000256" key="2">
    <source>
        <dbReference type="SAM" id="Phobius"/>
    </source>
</evidence>
<dbReference type="PANTHER" id="PTHR48473:SF1">
    <property type="entry name" value="TIR DOMAIN-CONTAINING PROTEIN"/>
    <property type="match status" value="1"/>
</dbReference>
<sequence length="313" mass="36298">MKSNPKMKHDVFISFRSKDTRDNFVSHLCGCLRRKRIKTFLYDEVPIEERYKESLKAIQVSRVSVIVFSENFGDSKWCLDEVVAILKCKEVFGQIVIPVLYHVDPLDIENQTGSFGDAFAKRRDKAEQLQEWKDGFAKAINLPGWSTAHLRDEEILVNEIARDIERKLLRASRTKVIIEWSLVITNLMLEIPSSVFDQISSTHKPFYALAAMSMSLLSCLLCVVDLFHKGRVERVLWKWTWPIPWFHYPTQRSNRFGSFPEMVGLLCALCQTILTTINYSFIIHRADTPIKFSVWPIMFALGLLCTLFIKRSN</sequence>
<comment type="caution">
    <text evidence="4">The sequence shown here is derived from an EMBL/GenBank/DDBJ whole genome shotgun (WGS) entry which is preliminary data.</text>
</comment>
<dbReference type="Gene3D" id="3.40.50.10140">
    <property type="entry name" value="Toll/interleukin-1 receptor homology (TIR) domain"/>
    <property type="match status" value="1"/>
</dbReference>
<feature type="transmembrane region" description="Helical" evidence="2">
    <location>
        <begin position="290"/>
        <end position="309"/>
    </location>
</feature>
<dbReference type="Pfam" id="PF01582">
    <property type="entry name" value="TIR"/>
    <property type="match status" value="1"/>
</dbReference>
<dbReference type="InterPro" id="IPR000157">
    <property type="entry name" value="TIR_dom"/>
</dbReference>
<dbReference type="OrthoDB" id="1905256at2759"/>
<organism evidence="4 5">
    <name type="scientific">Arabis nemorensis</name>
    <dbReference type="NCBI Taxonomy" id="586526"/>
    <lineage>
        <taxon>Eukaryota</taxon>
        <taxon>Viridiplantae</taxon>
        <taxon>Streptophyta</taxon>
        <taxon>Embryophyta</taxon>
        <taxon>Tracheophyta</taxon>
        <taxon>Spermatophyta</taxon>
        <taxon>Magnoliopsida</taxon>
        <taxon>eudicotyledons</taxon>
        <taxon>Gunneridae</taxon>
        <taxon>Pentapetalae</taxon>
        <taxon>rosids</taxon>
        <taxon>malvids</taxon>
        <taxon>Brassicales</taxon>
        <taxon>Brassicaceae</taxon>
        <taxon>Arabideae</taxon>
        <taxon>Arabis</taxon>
    </lineage>
</organism>
<accession>A0A565BDU9</accession>
<dbReference type="InterPro" id="IPR035897">
    <property type="entry name" value="Toll_tir_struct_dom_sf"/>
</dbReference>
<feature type="transmembrane region" description="Helical" evidence="2">
    <location>
        <begin position="262"/>
        <end position="284"/>
    </location>
</feature>
<dbReference type="PANTHER" id="PTHR48473">
    <property type="entry name" value="TIR DOMAIN-CONTAINING PROTEIN"/>
    <property type="match status" value="1"/>
</dbReference>
<reference evidence="4" key="1">
    <citation type="submission" date="2019-07" db="EMBL/GenBank/DDBJ databases">
        <authorList>
            <person name="Dittberner H."/>
        </authorList>
    </citation>
    <scope>NUCLEOTIDE SEQUENCE [LARGE SCALE GENOMIC DNA]</scope>
</reference>
<dbReference type="AlphaFoldDB" id="A0A565BDU9"/>
<dbReference type="SMART" id="SM00255">
    <property type="entry name" value="TIR"/>
    <property type="match status" value="1"/>
</dbReference>
<feature type="domain" description="TIR" evidence="3">
    <location>
        <begin position="7"/>
        <end position="168"/>
    </location>
</feature>